<name>A0A212L236_9HYPH</name>
<keyword evidence="3" id="KW-0472">Membrane</keyword>
<dbReference type="InterPro" id="IPR047699">
    <property type="entry name" value="Permease_put_prefix"/>
</dbReference>
<evidence type="ECO:0000256" key="2">
    <source>
        <dbReference type="SAM" id="MobiDB-lite"/>
    </source>
</evidence>
<gene>
    <name evidence="4" type="ORF">KL86PLE_100275</name>
</gene>
<feature type="coiled-coil region" evidence="1">
    <location>
        <begin position="59"/>
        <end position="89"/>
    </location>
</feature>
<feature type="region of interest" description="Disordered" evidence="2">
    <location>
        <begin position="1"/>
        <end position="23"/>
    </location>
</feature>
<keyword evidence="3" id="KW-1133">Transmembrane helix</keyword>
<evidence type="ECO:0000313" key="4">
    <source>
        <dbReference type="EMBL" id="SCM71588.1"/>
    </source>
</evidence>
<protein>
    <submittedName>
        <fullName evidence="4">Uncharacterized protein</fullName>
    </submittedName>
</protein>
<keyword evidence="1" id="KW-0175">Coiled coil</keyword>
<evidence type="ECO:0000256" key="1">
    <source>
        <dbReference type="SAM" id="Coils"/>
    </source>
</evidence>
<proteinExistence type="predicted"/>
<evidence type="ECO:0000256" key="3">
    <source>
        <dbReference type="SAM" id="Phobius"/>
    </source>
</evidence>
<feature type="transmembrane region" description="Helical" evidence="3">
    <location>
        <begin position="142"/>
        <end position="164"/>
    </location>
</feature>
<feature type="compositionally biased region" description="Basic and acidic residues" evidence="2">
    <location>
        <begin position="8"/>
        <end position="18"/>
    </location>
</feature>
<dbReference type="AlphaFoldDB" id="A0A212L236"/>
<accession>A0A212L236</accession>
<organism evidence="4">
    <name type="scientific">uncultured Pleomorphomonas sp</name>
    <dbReference type="NCBI Taxonomy" id="442121"/>
    <lineage>
        <taxon>Bacteria</taxon>
        <taxon>Pseudomonadati</taxon>
        <taxon>Pseudomonadota</taxon>
        <taxon>Alphaproteobacteria</taxon>
        <taxon>Hyphomicrobiales</taxon>
        <taxon>Pleomorphomonadaceae</taxon>
        <taxon>Pleomorphomonas</taxon>
        <taxon>environmental samples</taxon>
    </lineage>
</organism>
<dbReference type="NCBIfam" id="NF038404">
    <property type="entry name" value="perm_prefix_2"/>
    <property type="match status" value="1"/>
</dbReference>
<reference evidence="4" key="1">
    <citation type="submission" date="2016-08" db="EMBL/GenBank/DDBJ databases">
        <authorList>
            <person name="Seilhamer J.J."/>
        </authorList>
    </citation>
    <scope>NUCLEOTIDE SEQUENCE</scope>
    <source>
        <strain evidence="4">86</strain>
    </source>
</reference>
<keyword evidence="3" id="KW-0812">Transmembrane</keyword>
<sequence length="168" mass="19302">MSTKNKVNPRELGPKHELGGVSTIGKMTSGHKIETVLFNGTVEFVEVERINPRDIDKIFAKKRKEHRRLINTIKQLEELERNDTKLSEEIKNHPPSWAEKILCIITPHEKCDAVLGDFSELYQKHIEKYGVKRARYMYSSQVIRSAGPLLWVAIKRLALVLVGWKLTG</sequence>
<dbReference type="RefSeq" id="WP_288199076.1">
    <property type="nucleotide sequence ID" value="NZ_LT608334.1"/>
</dbReference>
<dbReference type="EMBL" id="FMJD01000002">
    <property type="protein sequence ID" value="SCM71588.1"/>
    <property type="molecule type" value="Genomic_DNA"/>
</dbReference>